<organism evidence="3 4">
    <name type="scientific">Tegillarca granosa</name>
    <name type="common">Malaysian cockle</name>
    <name type="synonym">Anadara granosa</name>
    <dbReference type="NCBI Taxonomy" id="220873"/>
    <lineage>
        <taxon>Eukaryota</taxon>
        <taxon>Metazoa</taxon>
        <taxon>Spiralia</taxon>
        <taxon>Lophotrochozoa</taxon>
        <taxon>Mollusca</taxon>
        <taxon>Bivalvia</taxon>
        <taxon>Autobranchia</taxon>
        <taxon>Pteriomorphia</taxon>
        <taxon>Arcoida</taxon>
        <taxon>Arcoidea</taxon>
        <taxon>Arcidae</taxon>
        <taxon>Tegillarca</taxon>
    </lineage>
</organism>
<reference evidence="3 4" key="1">
    <citation type="submission" date="2022-12" db="EMBL/GenBank/DDBJ databases">
        <title>Chromosome-level genome of Tegillarca granosa.</title>
        <authorList>
            <person name="Kim J."/>
        </authorList>
    </citation>
    <scope>NUCLEOTIDE SEQUENCE [LARGE SCALE GENOMIC DNA]</scope>
    <source>
        <strain evidence="3">Teg-2019</strain>
        <tissue evidence="3">Adductor muscle</tissue>
    </source>
</reference>
<name>A0ABQ9EY50_TEGGR</name>
<dbReference type="EMBL" id="JARBDR010000640">
    <property type="protein sequence ID" value="KAJ8310004.1"/>
    <property type="molecule type" value="Genomic_DNA"/>
</dbReference>
<evidence type="ECO:0000313" key="3">
    <source>
        <dbReference type="EMBL" id="KAJ8310004.1"/>
    </source>
</evidence>
<evidence type="ECO:0000259" key="2">
    <source>
        <dbReference type="Pfam" id="PF02229"/>
    </source>
</evidence>
<dbReference type="Pfam" id="PF02229">
    <property type="entry name" value="PC4"/>
    <property type="match status" value="1"/>
</dbReference>
<dbReference type="InterPro" id="IPR003173">
    <property type="entry name" value="PC4_C"/>
</dbReference>
<dbReference type="Proteomes" id="UP001217089">
    <property type="component" value="Unassembled WGS sequence"/>
</dbReference>
<comment type="caution">
    <text evidence="3">The sequence shown here is derived from an EMBL/GenBank/DDBJ whole genome shotgun (WGS) entry which is preliminary data.</text>
</comment>
<dbReference type="Gene3D" id="2.30.31.10">
    <property type="entry name" value="Transcriptional Coactivator Pc4, Chain A"/>
    <property type="match status" value="1"/>
</dbReference>
<dbReference type="SUPFAM" id="SSF54447">
    <property type="entry name" value="ssDNA-binding transcriptional regulator domain"/>
    <property type="match status" value="1"/>
</dbReference>
<feature type="domain" description="Transcriptional coactivator p15 (PC4) C-terminal" evidence="2">
    <location>
        <begin position="20"/>
        <end position="53"/>
    </location>
</feature>
<protein>
    <recommendedName>
        <fullName evidence="2">Transcriptional coactivator p15 (PC4) C-terminal domain-containing protein</fullName>
    </recommendedName>
</protein>
<keyword evidence="1" id="KW-0812">Transmembrane</keyword>
<keyword evidence="1" id="KW-1133">Transmembrane helix</keyword>
<dbReference type="InterPro" id="IPR009044">
    <property type="entry name" value="ssDNA-bd_transcriptional_reg"/>
</dbReference>
<keyword evidence="4" id="KW-1185">Reference proteome</keyword>
<keyword evidence="1" id="KW-0472">Membrane</keyword>
<evidence type="ECO:0000313" key="4">
    <source>
        <dbReference type="Proteomes" id="UP001217089"/>
    </source>
</evidence>
<evidence type="ECO:0000256" key="1">
    <source>
        <dbReference type="SAM" id="Phobius"/>
    </source>
</evidence>
<gene>
    <name evidence="3" type="ORF">KUTeg_011869</name>
</gene>
<proteinExistence type="predicted"/>
<accession>A0ABQ9EY50</accession>
<sequence length="100" mass="12152">MDCIRLRREIALNFATKMGKLVNKRKWFLPEGQNEILPTKKGIALTFRQWEFLVPQIWFLRFRRMNSIKYFNVNILWIILIKWGFLHVQDVILILTKTKC</sequence>
<feature type="transmembrane region" description="Helical" evidence="1">
    <location>
        <begin position="70"/>
        <end position="88"/>
    </location>
</feature>